<sequence length="148" mass="16293">MLGRVDALKEEHGRLRALLGQCESAPALELSPLLAQLREQLRPHLQAKQSLYVQAVEAIQTSGTPTELSLLGIFRTNLSVVSGAVMGFLDAPDPHPERLRERLRTVVGALRSLLDTEEKVVFPLCTRYSKAAGTGAAPHRSRFEEGRR</sequence>
<evidence type="ECO:0000313" key="1">
    <source>
        <dbReference type="EMBL" id="NMO17187.1"/>
    </source>
</evidence>
<dbReference type="EMBL" id="JABBJJ010000090">
    <property type="protein sequence ID" value="NMO17187.1"/>
    <property type="molecule type" value="Genomic_DNA"/>
</dbReference>
<gene>
    <name evidence="1" type="ORF">HG543_20310</name>
</gene>
<accession>A0A848LEM8</accession>
<organism evidence="1 2">
    <name type="scientific">Pyxidicoccus fallax</name>
    <dbReference type="NCBI Taxonomy" id="394095"/>
    <lineage>
        <taxon>Bacteria</taxon>
        <taxon>Pseudomonadati</taxon>
        <taxon>Myxococcota</taxon>
        <taxon>Myxococcia</taxon>
        <taxon>Myxococcales</taxon>
        <taxon>Cystobacterineae</taxon>
        <taxon>Myxococcaceae</taxon>
        <taxon>Pyxidicoccus</taxon>
    </lineage>
</organism>
<protein>
    <submittedName>
        <fullName evidence="1">Hemerythrin domain-containing protein</fullName>
    </submittedName>
</protein>
<dbReference type="AlphaFoldDB" id="A0A848LEM8"/>
<dbReference type="Proteomes" id="UP000518300">
    <property type="component" value="Unassembled WGS sequence"/>
</dbReference>
<dbReference type="RefSeq" id="WP_169346469.1">
    <property type="nucleotide sequence ID" value="NZ_JABBJJ010000090.1"/>
</dbReference>
<keyword evidence="2" id="KW-1185">Reference proteome</keyword>
<evidence type="ECO:0000313" key="2">
    <source>
        <dbReference type="Proteomes" id="UP000518300"/>
    </source>
</evidence>
<proteinExistence type="predicted"/>
<comment type="caution">
    <text evidence="1">The sequence shown here is derived from an EMBL/GenBank/DDBJ whole genome shotgun (WGS) entry which is preliminary data.</text>
</comment>
<reference evidence="1 2" key="1">
    <citation type="submission" date="2020-04" db="EMBL/GenBank/DDBJ databases">
        <title>Draft genome of Pyxidicoccus fallax type strain.</title>
        <authorList>
            <person name="Whitworth D.E."/>
        </authorList>
    </citation>
    <scope>NUCLEOTIDE SEQUENCE [LARGE SCALE GENOMIC DNA]</scope>
    <source>
        <strain evidence="1 2">DSM 14698</strain>
    </source>
</reference>
<name>A0A848LEM8_9BACT</name>